<dbReference type="Pfam" id="PF13830">
    <property type="entry name" value="DUF4192"/>
    <property type="match status" value="1"/>
</dbReference>
<reference evidence="2 3" key="1">
    <citation type="submission" date="2020-10" db="EMBL/GenBank/DDBJ databases">
        <title>Whole genome sequence of oil-degrading bacteria Rhodococcus pyridinivorans strain 5Ap.</title>
        <authorList>
            <person name="Akhremchuk A.E."/>
            <person name="Valentovich L.N."/>
            <person name="Charniauskaya M.I."/>
            <person name="Bukliarevich H.A."/>
            <person name="Titok M.A."/>
        </authorList>
    </citation>
    <scope>NUCLEOTIDE SEQUENCE [LARGE SCALE GENOMIC DNA]</scope>
    <source>
        <strain evidence="2 3">5Ap</strain>
        <plasmid evidence="2 3">pRh5Ap-243</plasmid>
    </source>
</reference>
<geneLocation type="plasmid" evidence="2 3">
    <name>pRh5Ap-243</name>
</geneLocation>
<keyword evidence="1" id="KW-1133">Transmembrane helix</keyword>
<dbReference type="EMBL" id="CP063452">
    <property type="protein sequence ID" value="QOW01681.1"/>
    <property type="molecule type" value="Genomic_DNA"/>
</dbReference>
<dbReference type="Proteomes" id="UP000593818">
    <property type="component" value="Plasmid pRh5Ap-243"/>
</dbReference>
<dbReference type="InterPro" id="IPR025447">
    <property type="entry name" value="DUF4192"/>
</dbReference>
<evidence type="ECO:0000313" key="3">
    <source>
        <dbReference type="Proteomes" id="UP000593818"/>
    </source>
</evidence>
<keyword evidence="1" id="KW-0472">Membrane</keyword>
<evidence type="ECO:0000256" key="1">
    <source>
        <dbReference type="SAM" id="Phobius"/>
    </source>
</evidence>
<keyword evidence="2" id="KW-0614">Plasmid</keyword>
<keyword evidence="1" id="KW-0812">Transmembrane</keyword>
<dbReference type="AlphaFoldDB" id="A0A7M2XX95"/>
<dbReference type="RefSeq" id="WP_193904093.1">
    <property type="nucleotide sequence ID" value="NZ_CP063452.1"/>
</dbReference>
<feature type="transmembrane region" description="Helical" evidence="1">
    <location>
        <begin position="13"/>
        <end position="35"/>
    </location>
</feature>
<keyword evidence="3" id="KW-1185">Reference proteome</keyword>
<accession>A0A7M2XX95</accession>
<organism evidence="2 3">
    <name type="scientific">Rhodococcus pyridinivorans</name>
    <dbReference type="NCBI Taxonomy" id="103816"/>
    <lineage>
        <taxon>Bacteria</taxon>
        <taxon>Bacillati</taxon>
        <taxon>Actinomycetota</taxon>
        <taxon>Actinomycetes</taxon>
        <taxon>Mycobacteriales</taxon>
        <taxon>Nocardiaceae</taxon>
        <taxon>Rhodococcus</taxon>
    </lineage>
</organism>
<name>A0A7M2XX95_9NOCA</name>
<evidence type="ECO:0000313" key="2">
    <source>
        <dbReference type="EMBL" id="QOW01681.1"/>
    </source>
</evidence>
<proteinExistence type="predicted"/>
<gene>
    <name evidence="2" type="ORF">INP59_26365</name>
</gene>
<sequence length="334" mass="36147">MTEPIKIDNTGEMIAAIPAMLSFVPSQSVVLVFLAGNRLSHIARMDFGEMDHPLVTAAIKRSNDTEGVYVIVVAENRTFHEVLDESERVIAMLLGAGADVWGSFYTPSIRGGETWTDLRGLFETGTVPDPAITEVGAATVLSGRTVARDRSELIARYRRKDSVTVTDRRRARAAKETMGEEFASSIIRELAELVSTRTTPDSALAARVGLLLTTDIHARDAILGLAVIDPNVASETMEAIASKLRTRERVAALTVAGFFAYVNFQGPAAGSAFTAAREEATQHPLCDTRMLGLLEQALTAGLHPTMIRKLAGTGVRIAREKFRVELPAPSGDWI</sequence>
<protein>
    <submittedName>
        <fullName evidence="2">DUF4192 domain-containing protein</fullName>
    </submittedName>
</protein>